<evidence type="ECO:0000313" key="1">
    <source>
        <dbReference type="EnsemblPlants" id="cds.evm.model.06.817"/>
    </source>
</evidence>
<sequence>MKARKVRKKGPVSTTDVKKTKSMDAVLGIELINFTDEENADKGDTQLNEPNADLFQAPLSPKSSLRSNQRQEEIRSDFATFMEANAQ</sequence>
<reference evidence="1" key="1">
    <citation type="submission" date="2018-11" db="EMBL/GenBank/DDBJ databases">
        <authorList>
            <person name="Grassa J C."/>
        </authorList>
    </citation>
    <scope>NUCLEOTIDE SEQUENCE [LARGE SCALE GENOMIC DNA]</scope>
</reference>
<proteinExistence type="predicted"/>
<evidence type="ECO:0000313" key="2">
    <source>
        <dbReference type="Proteomes" id="UP000596661"/>
    </source>
</evidence>
<dbReference type="Gramene" id="evm.model.06.817">
    <property type="protein sequence ID" value="cds.evm.model.06.817"/>
    <property type="gene ID" value="evm.TU.06.817"/>
</dbReference>
<dbReference type="Proteomes" id="UP000596661">
    <property type="component" value="Chromosome 6"/>
</dbReference>
<protein>
    <submittedName>
        <fullName evidence="1">Uncharacterized protein</fullName>
    </submittedName>
</protein>
<name>A0A803Q033_CANSA</name>
<dbReference type="AlphaFoldDB" id="A0A803Q033"/>
<keyword evidence="2" id="KW-1185">Reference proteome</keyword>
<dbReference type="EMBL" id="UZAU01000581">
    <property type="status" value="NOT_ANNOTATED_CDS"/>
    <property type="molecule type" value="Genomic_DNA"/>
</dbReference>
<accession>A0A803Q033</accession>
<organism evidence="1 2">
    <name type="scientific">Cannabis sativa</name>
    <name type="common">Hemp</name>
    <name type="synonym">Marijuana</name>
    <dbReference type="NCBI Taxonomy" id="3483"/>
    <lineage>
        <taxon>Eukaryota</taxon>
        <taxon>Viridiplantae</taxon>
        <taxon>Streptophyta</taxon>
        <taxon>Embryophyta</taxon>
        <taxon>Tracheophyta</taxon>
        <taxon>Spermatophyta</taxon>
        <taxon>Magnoliopsida</taxon>
        <taxon>eudicotyledons</taxon>
        <taxon>Gunneridae</taxon>
        <taxon>Pentapetalae</taxon>
        <taxon>rosids</taxon>
        <taxon>fabids</taxon>
        <taxon>Rosales</taxon>
        <taxon>Cannabaceae</taxon>
        <taxon>Cannabis</taxon>
    </lineage>
</organism>
<reference evidence="1" key="2">
    <citation type="submission" date="2021-03" db="UniProtKB">
        <authorList>
            <consortium name="EnsemblPlants"/>
        </authorList>
    </citation>
    <scope>IDENTIFICATION</scope>
</reference>
<dbReference type="EnsemblPlants" id="evm.model.06.817">
    <property type="protein sequence ID" value="cds.evm.model.06.817"/>
    <property type="gene ID" value="evm.TU.06.817"/>
</dbReference>